<dbReference type="GeneID" id="20225195"/>
<organism evidence="6">
    <name type="scientific">Aureococcus anophagefferens</name>
    <name type="common">Harmful bloom alga</name>
    <dbReference type="NCBI Taxonomy" id="44056"/>
    <lineage>
        <taxon>Eukaryota</taxon>
        <taxon>Sar</taxon>
        <taxon>Stramenopiles</taxon>
        <taxon>Ochrophyta</taxon>
        <taxon>Pelagophyceae</taxon>
        <taxon>Pelagomonadales</taxon>
        <taxon>Pelagomonadaceae</taxon>
        <taxon>Aureococcus</taxon>
    </lineage>
</organism>
<evidence type="ECO:0000313" key="6">
    <source>
        <dbReference type="Proteomes" id="UP000002729"/>
    </source>
</evidence>
<dbReference type="Gene3D" id="1.10.220.160">
    <property type="match status" value="1"/>
</dbReference>
<dbReference type="SUPFAM" id="SSF82199">
    <property type="entry name" value="SET domain"/>
    <property type="match status" value="1"/>
</dbReference>
<dbReference type="AlphaFoldDB" id="F0YCX0"/>
<keyword evidence="6" id="KW-1185">Reference proteome</keyword>
<gene>
    <name evidence="5" type="ORF">AURANDRAFT_65161</name>
</gene>
<evidence type="ECO:0000256" key="1">
    <source>
        <dbReference type="ARBA" id="ARBA00022737"/>
    </source>
</evidence>
<dbReference type="KEGG" id="aaf:AURANDRAFT_65161"/>
<dbReference type="eggNOG" id="KOG0548">
    <property type="taxonomic scope" value="Eukaryota"/>
</dbReference>
<dbReference type="InterPro" id="IPR001214">
    <property type="entry name" value="SET_dom"/>
</dbReference>
<feature type="domain" description="SET" evidence="4">
    <location>
        <begin position="387"/>
        <end position="648"/>
    </location>
</feature>
<dbReference type="SUPFAM" id="SSF48452">
    <property type="entry name" value="TPR-like"/>
    <property type="match status" value="2"/>
</dbReference>
<name>F0YCX0_AURAN</name>
<evidence type="ECO:0000256" key="3">
    <source>
        <dbReference type="SAM" id="MobiDB-lite"/>
    </source>
</evidence>
<dbReference type="GO" id="GO:0051879">
    <property type="term" value="F:Hsp90 protein binding"/>
    <property type="evidence" value="ECO:0007669"/>
    <property type="project" value="TreeGrafter"/>
</dbReference>
<dbReference type="InterPro" id="IPR011990">
    <property type="entry name" value="TPR-like_helical_dom_sf"/>
</dbReference>
<feature type="region of interest" description="Disordered" evidence="3">
    <location>
        <begin position="1"/>
        <end position="23"/>
    </location>
</feature>
<dbReference type="Proteomes" id="UP000002729">
    <property type="component" value="Unassembled WGS sequence"/>
</dbReference>
<dbReference type="PANTHER" id="PTHR22904:SF523">
    <property type="entry name" value="STRESS-INDUCED-PHOSPHOPROTEIN 1"/>
    <property type="match status" value="1"/>
</dbReference>
<keyword evidence="1" id="KW-0677">Repeat</keyword>
<dbReference type="InParanoid" id="F0YCX0"/>
<dbReference type="InterPro" id="IPR046341">
    <property type="entry name" value="SET_dom_sf"/>
</dbReference>
<dbReference type="EMBL" id="GL833132">
    <property type="protein sequence ID" value="EGB06961.1"/>
    <property type="molecule type" value="Genomic_DNA"/>
</dbReference>
<evidence type="ECO:0000259" key="4">
    <source>
        <dbReference type="PROSITE" id="PS50280"/>
    </source>
</evidence>
<dbReference type="RefSeq" id="XP_009038203.1">
    <property type="nucleotide sequence ID" value="XM_009039955.1"/>
</dbReference>
<accession>F0YCX0</accession>
<keyword evidence="2" id="KW-0802">TPR repeat</keyword>
<proteinExistence type="predicted"/>
<dbReference type="OrthoDB" id="38535at2759"/>
<reference evidence="5 6" key="1">
    <citation type="journal article" date="2011" name="Proc. Natl. Acad. Sci. U.S.A.">
        <title>Niche of harmful alga Aureococcus anophagefferens revealed through ecogenomics.</title>
        <authorList>
            <person name="Gobler C.J."/>
            <person name="Berry D.L."/>
            <person name="Dyhrman S.T."/>
            <person name="Wilhelm S.W."/>
            <person name="Salamov A."/>
            <person name="Lobanov A.V."/>
            <person name="Zhang Y."/>
            <person name="Collier J.L."/>
            <person name="Wurch L.L."/>
            <person name="Kustka A.B."/>
            <person name="Dill B.D."/>
            <person name="Shah M."/>
            <person name="VerBerkmoes N.C."/>
            <person name="Kuo A."/>
            <person name="Terry A."/>
            <person name="Pangilinan J."/>
            <person name="Lindquist E.A."/>
            <person name="Lucas S."/>
            <person name="Paulsen I.T."/>
            <person name="Hattenrath-Lehmann T.K."/>
            <person name="Talmage S.C."/>
            <person name="Walker E.A."/>
            <person name="Koch F."/>
            <person name="Burson A.M."/>
            <person name="Marcoval M.A."/>
            <person name="Tang Y.Z."/>
            <person name="Lecleir G.R."/>
            <person name="Coyne K.J."/>
            <person name="Berg G.M."/>
            <person name="Bertrand E.M."/>
            <person name="Saito M.A."/>
            <person name="Gladyshev V.N."/>
            <person name="Grigoriev I.V."/>
        </authorList>
    </citation>
    <scope>NUCLEOTIDE SEQUENCE [LARGE SCALE GENOMIC DNA]</scope>
    <source>
        <strain evidence="6">CCMP 1984</strain>
    </source>
</reference>
<dbReference type="Gene3D" id="6.10.140.2220">
    <property type="match status" value="1"/>
</dbReference>
<dbReference type="Gene3D" id="2.170.270.10">
    <property type="entry name" value="SET domain"/>
    <property type="match status" value="1"/>
</dbReference>
<dbReference type="PROSITE" id="PS50280">
    <property type="entry name" value="SET"/>
    <property type="match status" value="1"/>
</dbReference>
<dbReference type="CDD" id="cd08161">
    <property type="entry name" value="SET"/>
    <property type="match status" value="1"/>
</dbReference>
<dbReference type="Gene3D" id="1.25.40.10">
    <property type="entry name" value="Tetratricopeptide repeat domain"/>
    <property type="match status" value="1"/>
</dbReference>
<protein>
    <recommendedName>
        <fullName evidence="4">SET domain-containing protein</fullName>
    </recommendedName>
</protein>
<dbReference type="Pfam" id="PF00856">
    <property type="entry name" value="SET"/>
    <property type="match status" value="1"/>
</dbReference>
<evidence type="ECO:0000313" key="5">
    <source>
        <dbReference type="EMBL" id="EGB06961.1"/>
    </source>
</evidence>
<evidence type="ECO:0000256" key="2">
    <source>
        <dbReference type="ARBA" id="ARBA00022803"/>
    </source>
</evidence>
<sequence>MASDDAVEASPTPFEDAVRDAQTSTTLKKQLEELVEKANGLLEQSTKSSVETALEIYDSCLRTQPRGDVVVPLLVNRALALDALGSHAEAAESAELASRALPPNSDRVAELAELVAQFRAAAREKAARKPEGPAYDGDADAAVAAAQADAIHVRRSLRRLRFSTYSRKTACREKDLGNGRLKQGDLAGAVGHYTRAIAQDPDDAVLWSNRSAALLALDRTPGDGPTPSPLAARAAADAFAAIAADPSWPKGYLRLGHAMAAMGSALEAMEAFLNGAQVARVAAAGCGASSDCAALERAALACRERGNAQGRTLQSGAIARGLDVDEDRLHFERGAEDGGNGSVAGRHGLASCLLFKAWPTAALLGRPPRDVSVAGNKAAFDALARGWGVEAVDDRRWGAGGRGLRATRAFSEGATLFSETPLVAVSLRDDLCGYCCGPCRPADGGPVTSLSQFCCPACERDAAARVETPAVLERLKFARYELQAEGGVAAASFHVLALAQLTHRPEDRDALDLLCRPTDLPLDDLAARDLTVPFADRHAMCGELDRLLHGDDDDERLDAAPDADYVARRRGAAAVDLGDVDDRVGALTMNAFVFGPTGEAVCVPRLGALCNHAHDGNAELRPGPRRGEIAFVATRDIARGEAITLDYCPFSATTAHRDAVLRPFLLEHLARVPVVEDAPVAYPDETKTTALGAYVPSGMTAEQYKKLKDKENADKKKKNFGLGGARGFESRSMNSFVKDLEAGKAKHLMPVNPKDVASGKIALKDVPYMQRGGSWKNTDLTKGKKGWMTTGFGMTAFNDGKAKEVKANKYDAQYNGKKPSVSIWGDGGSLDWTGKGARGTGGDTVGARATRNGISNDQQMWRDAGALGKKDIAKMAKRGSQANINKPEKKFFGLF</sequence>
<dbReference type="PANTHER" id="PTHR22904">
    <property type="entry name" value="TPR REPEAT CONTAINING PROTEIN"/>
    <property type="match status" value="1"/>
</dbReference>